<dbReference type="EMBL" id="JASCZI010272148">
    <property type="protein sequence ID" value="MED6220598.1"/>
    <property type="molecule type" value="Genomic_DNA"/>
</dbReference>
<keyword evidence="3" id="KW-1185">Reference proteome</keyword>
<evidence type="ECO:0000313" key="2">
    <source>
        <dbReference type="EMBL" id="MED6220598.1"/>
    </source>
</evidence>
<proteinExistence type="predicted"/>
<dbReference type="Gene3D" id="3.40.50.300">
    <property type="entry name" value="P-loop containing nucleotide triphosphate hydrolases"/>
    <property type="match status" value="1"/>
</dbReference>
<name>A0ABU6ZF66_9FABA</name>
<evidence type="ECO:0000313" key="3">
    <source>
        <dbReference type="Proteomes" id="UP001341840"/>
    </source>
</evidence>
<reference evidence="2 3" key="1">
    <citation type="journal article" date="2023" name="Plants (Basel)">
        <title>Bridging the Gap: Combining Genomics and Transcriptomics Approaches to Understand Stylosanthes scabra, an Orphan Legume from the Brazilian Caatinga.</title>
        <authorList>
            <person name="Ferreira-Neto J.R.C."/>
            <person name="da Silva M.D."/>
            <person name="Binneck E."/>
            <person name="de Melo N.F."/>
            <person name="da Silva R.H."/>
            <person name="de Melo A.L.T.M."/>
            <person name="Pandolfi V."/>
            <person name="Bustamante F.O."/>
            <person name="Brasileiro-Vidal A.C."/>
            <person name="Benko-Iseppon A.M."/>
        </authorList>
    </citation>
    <scope>NUCLEOTIDE SEQUENCE [LARGE SCALE GENOMIC DNA]</scope>
    <source>
        <tissue evidence="2">Leaves</tissue>
    </source>
</reference>
<keyword evidence="1" id="KW-1133">Transmembrane helix</keyword>
<feature type="transmembrane region" description="Helical" evidence="1">
    <location>
        <begin position="15"/>
        <end position="35"/>
    </location>
</feature>
<evidence type="ECO:0000256" key="1">
    <source>
        <dbReference type="SAM" id="Phobius"/>
    </source>
</evidence>
<dbReference type="Proteomes" id="UP001341840">
    <property type="component" value="Unassembled WGS sequence"/>
</dbReference>
<organism evidence="2 3">
    <name type="scientific">Stylosanthes scabra</name>
    <dbReference type="NCBI Taxonomy" id="79078"/>
    <lineage>
        <taxon>Eukaryota</taxon>
        <taxon>Viridiplantae</taxon>
        <taxon>Streptophyta</taxon>
        <taxon>Embryophyta</taxon>
        <taxon>Tracheophyta</taxon>
        <taxon>Spermatophyta</taxon>
        <taxon>Magnoliopsida</taxon>
        <taxon>eudicotyledons</taxon>
        <taxon>Gunneridae</taxon>
        <taxon>Pentapetalae</taxon>
        <taxon>rosids</taxon>
        <taxon>fabids</taxon>
        <taxon>Fabales</taxon>
        <taxon>Fabaceae</taxon>
        <taxon>Papilionoideae</taxon>
        <taxon>50 kb inversion clade</taxon>
        <taxon>dalbergioids sensu lato</taxon>
        <taxon>Dalbergieae</taxon>
        <taxon>Pterocarpus clade</taxon>
        <taxon>Stylosanthes</taxon>
    </lineage>
</organism>
<dbReference type="InterPro" id="IPR027417">
    <property type="entry name" value="P-loop_NTPase"/>
</dbReference>
<accession>A0ABU6ZF66</accession>
<keyword evidence="1" id="KW-0472">Membrane</keyword>
<gene>
    <name evidence="2" type="ORF">PIB30_046279</name>
</gene>
<sequence>MLQDQPPANGTPPLLVGQLGLVKMPSMSVMWMIILQIQDYHRKMGLWLHVHPQPSTTFELEGTAVEATAIVPARVQANLVQIGVKAKCRAHHGHMVLFLGSKNTAPHVSVQAIMLPPTHFKMELSLVRGVRPLPLIEMANLFNGFHLTVCPGLVEPATLVPLVNQSKKVFPVGDPTQLLATVISYVATNHGLFERLMQAGYPVKMLKIQY</sequence>
<keyword evidence="1" id="KW-0812">Transmembrane</keyword>
<comment type="caution">
    <text evidence="2">The sequence shown here is derived from an EMBL/GenBank/DDBJ whole genome shotgun (WGS) entry which is preliminary data.</text>
</comment>
<protein>
    <submittedName>
        <fullName evidence="2">Uncharacterized protein</fullName>
    </submittedName>
</protein>